<evidence type="ECO:0000256" key="1">
    <source>
        <dbReference type="SAM" id="Phobius"/>
    </source>
</evidence>
<evidence type="ECO:0000313" key="2">
    <source>
        <dbReference type="EMBL" id="KAB8202239.1"/>
    </source>
</evidence>
<protein>
    <submittedName>
        <fullName evidence="2">Uncharacterized protein</fullName>
    </submittedName>
</protein>
<gene>
    <name evidence="2" type="ORF">BDV34DRAFT_157422</name>
</gene>
<sequence>MSSMERLDIETCRSLFRPIKALRSASFPSRRVCAPSWMEKLVYPVKKGLLRAAEIPGAKELGAHTADWTCDRAFRQSQRAVGLNSKRFCYAAMTSSKIFCKCCGPVALFCLLCTLPLVICFLQQGTLKAPLC</sequence>
<organism evidence="2 3">
    <name type="scientific">Aspergillus parasiticus</name>
    <dbReference type="NCBI Taxonomy" id="5067"/>
    <lineage>
        <taxon>Eukaryota</taxon>
        <taxon>Fungi</taxon>
        <taxon>Dikarya</taxon>
        <taxon>Ascomycota</taxon>
        <taxon>Pezizomycotina</taxon>
        <taxon>Eurotiomycetes</taxon>
        <taxon>Eurotiomycetidae</taxon>
        <taxon>Eurotiales</taxon>
        <taxon>Aspergillaceae</taxon>
        <taxon>Aspergillus</taxon>
        <taxon>Aspergillus subgen. Circumdati</taxon>
    </lineage>
</organism>
<evidence type="ECO:0000313" key="3">
    <source>
        <dbReference type="Proteomes" id="UP000326532"/>
    </source>
</evidence>
<dbReference type="Proteomes" id="UP000326532">
    <property type="component" value="Unassembled WGS sequence"/>
</dbReference>
<dbReference type="EMBL" id="ML735007">
    <property type="protein sequence ID" value="KAB8202239.1"/>
    <property type="molecule type" value="Genomic_DNA"/>
</dbReference>
<accession>A0A5N6DB71</accession>
<keyword evidence="3" id="KW-1185">Reference proteome</keyword>
<keyword evidence="1" id="KW-1133">Transmembrane helix</keyword>
<dbReference type="AlphaFoldDB" id="A0A5N6DB71"/>
<dbReference type="VEuPathDB" id="FungiDB:BDV34DRAFT_157422"/>
<keyword evidence="1" id="KW-0472">Membrane</keyword>
<proteinExistence type="predicted"/>
<feature type="transmembrane region" description="Helical" evidence="1">
    <location>
        <begin position="104"/>
        <end position="122"/>
    </location>
</feature>
<keyword evidence="1" id="KW-0812">Transmembrane</keyword>
<reference evidence="2 3" key="1">
    <citation type="submission" date="2019-04" db="EMBL/GenBank/DDBJ databases">
        <title>Fungal friends and foes A comparative genomics study of 23 Aspergillus species from section Flavi.</title>
        <authorList>
            <consortium name="DOE Joint Genome Institute"/>
            <person name="Kjaerbolling I."/>
            <person name="Vesth T.C."/>
            <person name="Frisvad J.C."/>
            <person name="Nybo J.L."/>
            <person name="Theobald S."/>
            <person name="Kildgaard S."/>
            <person name="Petersen T.I."/>
            <person name="Kuo A."/>
            <person name="Sato A."/>
            <person name="Lyhne E.K."/>
            <person name="Kogle M.E."/>
            <person name="Wiebenga A."/>
            <person name="Kun R.S."/>
            <person name="Lubbers R.J."/>
            <person name="Makela M.R."/>
            <person name="Barry K."/>
            <person name="Chovatia M."/>
            <person name="Clum A."/>
            <person name="Daum C."/>
            <person name="Haridas S."/>
            <person name="He G."/>
            <person name="LaButti K."/>
            <person name="Lipzen A."/>
            <person name="Mondo S."/>
            <person name="Pangilinan J."/>
            <person name="Riley R."/>
            <person name="Salamov A."/>
            <person name="Simmons B.A."/>
            <person name="Magnuson J.K."/>
            <person name="Henrissat B."/>
            <person name="Mortensen U.H."/>
            <person name="Larsen T.O."/>
            <person name="De vries R.P."/>
            <person name="Grigoriev I.V."/>
            <person name="Machida M."/>
            <person name="Baker S.E."/>
            <person name="Andersen M.R."/>
        </authorList>
    </citation>
    <scope>NUCLEOTIDE SEQUENCE [LARGE SCALE GENOMIC DNA]</scope>
    <source>
        <strain evidence="2 3">CBS 117618</strain>
    </source>
</reference>
<name>A0A5N6DB71_ASPPA</name>